<keyword evidence="5" id="KW-1185">Reference proteome</keyword>
<dbReference type="PANTHER" id="PTHR35936:SF17">
    <property type="entry name" value="ARGININE-BINDING EXTRACELLULAR PROTEIN ARTP"/>
    <property type="match status" value="1"/>
</dbReference>
<organism evidence="4 5">
    <name type="scientific">Paraglaciecola psychrophila 170</name>
    <dbReference type="NCBI Taxonomy" id="1129794"/>
    <lineage>
        <taxon>Bacteria</taxon>
        <taxon>Pseudomonadati</taxon>
        <taxon>Pseudomonadota</taxon>
        <taxon>Gammaproteobacteria</taxon>
        <taxon>Alteromonadales</taxon>
        <taxon>Alteromonadaceae</taxon>
        <taxon>Paraglaciecola</taxon>
    </lineage>
</organism>
<dbReference type="Gene3D" id="3.40.190.10">
    <property type="entry name" value="Periplasmic binding protein-like II"/>
    <property type="match status" value="2"/>
</dbReference>
<dbReference type="Proteomes" id="UP000011864">
    <property type="component" value="Chromosome"/>
</dbReference>
<dbReference type="eggNOG" id="COG0834">
    <property type="taxonomic scope" value="Bacteria"/>
</dbReference>
<dbReference type="AlphaFoldDB" id="M4RTG3"/>
<dbReference type="InterPro" id="IPR001638">
    <property type="entry name" value="Solute-binding_3/MltF_N"/>
</dbReference>
<dbReference type="OrthoDB" id="8454826at2"/>
<dbReference type="PANTHER" id="PTHR35936">
    <property type="entry name" value="MEMBRANE-BOUND LYTIC MUREIN TRANSGLYCOSYLASE F"/>
    <property type="match status" value="1"/>
</dbReference>
<evidence type="ECO:0000313" key="5">
    <source>
        <dbReference type="Proteomes" id="UP000011864"/>
    </source>
</evidence>
<dbReference type="Pfam" id="PF00497">
    <property type="entry name" value="SBP_bac_3"/>
    <property type="match status" value="1"/>
</dbReference>
<gene>
    <name evidence="4" type="ORF">C427_4757</name>
</gene>
<dbReference type="EMBL" id="CP003837">
    <property type="protein sequence ID" value="AGH46856.1"/>
    <property type="molecule type" value="Genomic_DNA"/>
</dbReference>
<proteinExistence type="inferred from homology"/>
<evidence type="ECO:0000313" key="4">
    <source>
        <dbReference type="EMBL" id="AGH46856.1"/>
    </source>
</evidence>
<evidence type="ECO:0000256" key="1">
    <source>
        <dbReference type="ARBA" id="ARBA00010333"/>
    </source>
</evidence>
<feature type="domain" description="Solute-binding protein family 3/N-terminal" evidence="3">
    <location>
        <begin position="3"/>
        <end position="190"/>
    </location>
</feature>
<dbReference type="HOGENOM" id="CLU_097553_0_0_6"/>
<sequence>MTEITEAIQRHSNIKFVPVKLPQKRAEVALTVGSVDFDFICLEWLKTLEVGPEYVISEPFFELKESFITLKKIVQLFPTRESLYNKYVGTIAGYFYFDDDTFIRTDFLDENHLILGLKHERFDVIILEQETAKHWAKVNDVDIGFAVLHSKGNFLMRIRKKHQGLLPLINQAIKQIKASGELQAILDKHNTEINIL</sequence>
<evidence type="ECO:0000256" key="2">
    <source>
        <dbReference type="ARBA" id="ARBA00022729"/>
    </source>
</evidence>
<comment type="similarity">
    <text evidence="1">Belongs to the bacterial solute-binding protein 3 family.</text>
</comment>
<reference evidence="4 5" key="1">
    <citation type="journal article" date="2013" name="Genome Announc.">
        <title>Complete Genome Sequence of Glaciecola psychrophila Strain 170T.</title>
        <authorList>
            <person name="Yin J."/>
            <person name="Chen J."/>
            <person name="Liu G."/>
            <person name="Yu Y."/>
            <person name="Song L."/>
            <person name="Wang X."/>
            <person name="Qu X."/>
        </authorList>
    </citation>
    <scope>NUCLEOTIDE SEQUENCE [LARGE SCALE GENOMIC DNA]</scope>
    <source>
        <strain evidence="4 5">170</strain>
    </source>
</reference>
<evidence type="ECO:0000259" key="3">
    <source>
        <dbReference type="Pfam" id="PF00497"/>
    </source>
</evidence>
<keyword evidence="2" id="KW-0732">Signal</keyword>
<name>M4RTG3_9ALTE</name>
<dbReference type="PATRIC" id="fig|1129794.4.peg.4738"/>
<dbReference type="SUPFAM" id="SSF53850">
    <property type="entry name" value="Periplasmic binding protein-like II"/>
    <property type="match status" value="1"/>
</dbReference>
<accession>M4RTG3</accession>
<protein>
    <submittedName>
        <fullName evidence="4">Family 3 extracellular solute-binding protein</fullName>
    </submittedName>
</protein>
<dbReference type="KEGG" id="gps:C427_4757"/>